<protein>
    <submittedName>
        <fullName evidence="2">Putative peptidase</fullName>
    </submittedName>
</protein>
<feature type="region of interest" description="Disordered" evidence="1">
    <location>
        <begin position="428"/>
        <end position="450"/>
    </location>
</feature>
<dbReference type="EMBL" id="MT143704">
    <property type="protein sequence ID" value="QJB01031.1"/>
    <property type="molecule type" value="Genomic_DNA"/>
</dbReference>
<dbReference type="Pfam" id="PF03420">
    <property type="entry name" value="Peptidase_S77"/>
    <property type="match status" value="1"/>
</dbReference>
<evidence type="ECO:0000256" key="1">
    <source>
        <dbReference type="SAM" id="MobiDB-lite"/>
    </source>
</evidence>
<reference evidence="2" key="1">
    <citation type="submission" date="2020-03" db="EMBL/GenBank/DDBJ databases">
        <title>The deep terrestrial virosphere.</title>
        <authorList>
            <person name="Holmfeldt K."/>
            <person name="Nilsson E."/>
            <person name="Simone D."/>
            <person name="Lopez-Fernandez M."/>
            <person name="Wu X."/>
            <person name="de Brujin I."/>
            <person name="Lundin D."/>
            <person name="Andersson A."/>
            <person name="Bertilsson S."/>
            <person name="Dopson M."/>
        </authorList>
    </citation>
    <scope>NUCLEOTIDE SEQUENCE</scope>
    <source>
        <strain evidence="2">MM171A00153</strain>
    </source>
</reference>
<proteinExistence type="predicted"/>
<sequence length="506" mass="55132">MAKKVLLRTFMDLGEVKGEPDLDEEAKEQGFLRAVKGVAMNAGRITDNGTLYPRAIVHREVAKAQKRANEGKLVALADHPSMCGPGEVMTVAGRWTHVSVDKDNDVRVAGGIVDTDGGRNVNGAMKGGIRIGLSSRGYGSVVEKEMDEEHPEWELNKDRKGEKFREVQDDFDLETPGDFVLRPSNKGAWTESEITEAFDRLDRARTRLETEQIDHEEDEDMKGIKTLAALREALDEESFAAIEGELMAKVEPDALARALEATAPEMERAVAEALADRAKVAEAIGVPLDVVEFAAANLEPLRALVEAEFNVAALVSKPAKPATEDEKDAQIKVLEGQIGTLREEMDALKTAHAEEQAERERAETELAEREQRDTLEQQLSAATLGMVAAELVVERARGKLELGATEEEVKQAVAEAKAYVEKVGAALQKPAGRGKEGAGAEGGEEPGETDVVTRRKAFEQQHPHLAGPGIETVVEAAIDRDRLPAEVLDEWRALYGPKALAQHPVR</sequence>
<name>A0A6M3LZZ9_9ZZZZ</name>
<evidence type="ECO:0000313" key="2">
    <source>
        <dbReference type="EMBL" id="QJB01031.1"/>
    </source>
</evidence>
<organism evidence="2">
    <name type="scientific">viral metagenome</name>
    <dbReference type="NCBI Taxonomy" id="1070528"/>
    <lineage>
        <taxon>unclassified sequences</taxon>
        <taxon>metagenomes</taxon>
        <taxon>organismal metagenomes</taxon>
    </lineage>
</organism>
<feature type="region of interest" description="Disordered" evidence="1">
    <location>
        <begin position="350"/>
        <end position="370"/>
    </location>
</feature>
<gene>
    <name evidence="2" type="ORF">MM171A00153_0050</name>
</gene>
<accession>A0A6M3LZZ9</accession>
<dbReference type="InterPro" id="IPR005082">
    <property type="entry name" value="Peptidase_U9_T4_prohead"/>
</dbReference>
<dbReference type="AlphaFoldDB" id="A0A6M3LZZ9"/>